<protein>
    <submittedName>
        <fullName evidence="3">Uncharacterized protein</fullName>
    </submittedName>
</protein>
<feature type="region of interest" description="Disordered" evidence="1">
    <location>
        <begin position="199"/>
        <end position="218"/>
    </location>
</feature>
<reference evidence="3" key="1">
    <citation type="journal article" date="2023" name="G3 (Bethesda)">
        <title>Whole genome assemblies of Zophobas morio and Tenebrio molitor.</title>
        <authorList>
            <person name="Kaur S."/>
            <person name="Stinson S.A."/>
            <person name="diCenzo G.C."/>
        </authorList>
    </citation>
    <scope>NUCLEOTIDE SEQUENCE</scope>
    <source>
        <strain evidence="3">QUZm001</strain>
    </source>
</reference>
<comment type="caution">
    <text evidence="3">The sequence shown here is derived from an EMBL/GenBank/DDBJ whole genome shotgun (WGS) entry which is preliminary data.</text>
</comment>
<dbReference type="AlphaFoldDB" id="A0AA38MPL0"/>
<dbReference type="EMBL" id="JALNTZ010000006">
    <property type="protein sequence ID" value="KAJ3649458.1"/>
    <property type="molecule type" value="Genomic_DNA"/>
</dbReference>
<feature type="region of interest" description="Disordered" evidence="1">
    <location>
        <begin position="88"/>
        <end position="115"/>
    </location>
</feature>
<feature type="region of interest" description="Disordered" evidence="1">
    <location>
        <begin position="43"/>
        <end position="76"/>
    </location>
</feature>
<name>A0AA38MPL0_9CUCU</name>
<evidence type="ECO:0000313" key="2">
    <source>
        <dbReference type="EMBL" id="KAJ3649458.1"/>
    </source>
</evidence>
<organism evidence="3 5">
    <name type="scientific">Zophobas morio</name>
    <dbReference type="NCBI Taxonomy" id="2755281"/>
    <lineage>
        <taxon>Eukaryota</taxon>
        <taxon>Metazoa</taxon>
        <taxon>Ecdysozoa</taxon>
        <taxon>Arthropoda</taxon>
        <taxon>Hexapoda</taxon>
        <taxon>Insecta</taxon>
        <taxon>Pterygota</taxon>
        <taxon>Neoptera</taxon>
        <taxon>Endopterygota</taxon>
        <taxon>Coleoptera</taxon>
        <taxon>Polyphaga</taxon>
        <taxon>Cucujiformia</taxon>
        <taxon>Tenebrionidae</taxon>
        <taxon>Zophobas</taxon>
    </lineage>
</organism>
<dbReference type="Proteomes" id="UP001168821">
    <property type="component" value="Unassembled WGS sequence"/>
</dbReference>
<evidence type="ECO:0000313" key="5">
    <source>
        <dbReference type="Proteomes" id="UP001168821"/>
    </source>
</evidence>
<feature type="compositionally biased region" description="Low complexity" evidence="1">
    <location>
        <begin position="103"/>
        <end position="112"/>
    </location>
</feature>
<proteinExistence type="predicted"/>
<dbReference type="EMBL" id="JALNTZ010000001">
    <property type="protein sequence ID" value="KAJ3666829.1"/>
    <property type="molecule type" value="Genomic_DNA"/>
</dbReference>
<dbReference type="EMBL" id="JALNTZ010000002">
    <property type="protein sequence ID" value="KAJ3663277.1"/>
    <property type="molecule type" value="Genomic_DNA"/>
</dbReference>
<evidence type="ECO:0000256" key="1">
    <source>
        <dbReference type="SAM" id="MobiDB-lite"/>
    </source>
</evidence>
<keyword evidence="5" id="KW-1185">Reference proteome</keyword>
<evidence type="ECO:0000313" key="3">
    <source>
        <dbReference type="EMBL" id="KAJ3663277.1"/>
    </source>
</evidence>
<gene>
    <name evidence="4" type="ORF">Zmor_002259</name>
    <name evidence="3" type="ORF">Zmor_007580</name>
    <name evidence="2" type="ORF">Zmor_021199</name>
</gene>
<feature type="region of interest" description="Disordered" evidence="1">
    <location>
        <begin position="1"/>
        <end position="24"/>
    </location>
</feature>
<evidence type="ECO:0000313" key="4">
    <source>
        <dbReference type="EMBL" id="KAJ3666829.1"/>
    </source>
</evidence>
<accession>A0AA38MPL0</accession>
<sequence length="218" mass="23891">MSSNAGSVESPLNPPSLAKDPLPALNTLAPATSVFQRIMDTSDAVNTVPQPPNKRAADSLSWSPVEDISSPPFQGLNASQLNTAPEFLKPTRPAQQSKKIKKSLSSDSLTSDNGNLSKIAEHLQPLKPIMQENPDQFILSYDQLQIFLENVTGSADPIAVAKEFTQDIAKLIDMLYQLYPHLTNRTMKTRFTKIRKKLNPLVNPSDDDGEATDSSQTF</sequence>